<dbReference type="OrthoDB" id="9799639at2"/>
<dbReference type="GO" id="GO:0006412">
    <property type="term" value="P:translation"/>
    <property type="evidence" value="ECO:0007669"/>
    <property type="project" value="InterPro"/>
</dbReference>
<keyword evidence="2" id="KW-0809">Transit peptide</keyword>
<evidence type="ECO:0000313" key="6">
    <source>
        <dbReference type="Proteomes" id="UP000189796"/>
    </source>
</evidence>
<dbReference type="PANTHER" id="PTHR13184">
    <property type="entry name" value="37S RIBOSOMAL PROTEIN S22"/>
    <property type="match status" value="1"/>
</dbReference>
<dbReference type="InterPro" id="IPR015324">
    <property type="entry name" value="Ribosomal_Rsm22-like"/>
</dbReference>
<keyword evidence="5" id="KW-0689">Ribosomal protein</keyword>
<dbReference type="PANTHER" id="PTHR13184:SF5">
    <property type="entry name" value="METHYLTRANSFERASE-LIKE PROTEIN 17, MITOCHONDRIAL"/>
    <property type="match status" value="1"/>
</dbReference>
<dbReference type="GO" id="GO:0003735">
    <property type="term" value="F:structural constituent of ribosome"/>
    <property type="evidence" value="ECO:0007669"/>
    <property type="project" value="TreeGrafter"/>
</dbReference>
<evidence type="ECO:0000256" key="4">
    <source>
        <dbReference type="ARBA" id="ARBA00023014"/>
    </source>
</evidence>
<dbReference type="InterPro" id="IPR029063">
    <property type="entry name" value="SAM-dependent_MTases_sf"/>
</dbReference>
<dbReference type="Gene3D" id="3.40.50.150">
    <property type="entry name" value="Vaccinia Virus protein VP39"/>
    <property type="match status" value="1"/>
</dbReference>
<keyword evidence="3" id="KW-0408">Iron</keyword>
<reference evidence="5 6" key="1">
    <citation type="submission" date="2016-11" db="EMBL/GenBank/DDBJ databases">
        <authorList>
            <person name="Jaros S."/>
            <person name="Januszkiewicz K."/>
            <person name="Wedrychowicz H."/>
        </authorList>
    </citation>
    <scope>NUCLEOTIDE SEQUENCE [LARGE SCALE GENOMIC DNA]</scope>
    <source>
        <strain evidence="5 6">GAS138</strain>
    </source>
</reference>
<keyword evidence="5" id="KW-0687">Ribonucleoprotein</keyword>
<keyword evidence="1" id="KW-0479">Metal-binding</keyword>
<dbReference type="GO" id="GO:0008168">
    <property type="term" value="F:methyltransferase activity"/>
    <property type="evidence" value="ECO:0007669"/>
    <property type="project" value="UniProtKB-KW"/>
</dbReference>
<accession>A0A1M5JMG5</accession>
<name>A0A1M5JMG5_9BRAD</name>
<dbReference type="SUPFAM" id="SSF53335">
    <property type="entry name" value="S-adenosyl-L-methionine-dependent methyltransferases"/>
    <property type="match status" value="1"/>
</dbReference>
<evidence type="ECO:0000256" key="1">
    <source>
        <dbReference type="ARBA" id="ARBA00022723"/>
    </source>
</evidence>
<dbReference type="GO" id="GO:0046872">
    <property type="term" value="F:metal ion binding"/>
    <property type="evidence" value="ECO:0007669"/>
    <property type="project" value="UniProtKB-KW"/>
</dbReference>
<evidence type="ECO:0000313" key="5">
    <source>
        <dbReference type="EMBL" id="SHG41575.1"/>
    </source>
</evidence>
<dbReference type="AlphaFoldDB" id="A0A1M5JMG5"/>
<evidence type="ECO:0000256" key="3">
    <source>
        <dbReference type="ARBA" id="ARBA00023004"/>
    </source>
</evidence>
<evidence type="ECO:0000256" key="2">
    <source>
        <dbReference type="ARBA" id="ARBA00022946"/>
    </source>
</evidence>
<dbReference type="RefSeq" id="WP_079600652.1">
    <property type="nucleotide sequence ID" value="NZ_LT670817.1"/>
</dbReference>
<sequence length="325" mass="34568">MTAPDLPAELKAALDARLQGLSRSDAAERAALISRTYRGGGGSGAIRSEADALAYALARMPATYAAVIASLNALAEITPDFAPQNLLDVGAGPGTASWAAAEAFSSLQSFTLLDANDALRALALDLGSGSTRLRGMTYQRGEARAALADAEPADLVVASYMIGETSEAEQRALTELMWAKTRDTLLIVEPGTPAGYARIIAARAQLIESGAHVVAPCPHDGRCPLTAPDWCHFTQRLPRLRAHKQIKGAELPFEDEKFSYVALTRAPATRHPARVLAQPAVSKVEVSAKLCTPDGVIIATAPRRAKADYARARRWRWGDAVMEEG</sequence>
<dbReference type="InterPro" id="IPR052571">
    <property type="entry name" value="Mt_RNA_Methyltransferase"/>
</dbReference>
<dbReference type="GO" id="GO:0051536">
    <property type="term" value="F:iron-sulfur cluster binding"/>
    <property type="evidence" value="ECO:0007669"/>
    <property type="project" value="UniProtKB-KW"/>
</dbReference>
<gene>
    <name evidence="5" type="ORF">SAMN05443248_1477</name>
</gene>
<organism evidence="5 6">
    <name type="scientific">Bradyrhizobium erythrophlei</name>
    <dbReference type="NCBI Taxonomy" id="1437360"/>
    <lineage>
        <taxon>Bacteria</taxon>
        <taxon>Pseudomonadati</taxon>
        <taxon>Pseudomonadota</taxon>
        <taxon>Alphaproteobacteria</taxon>
        <taxon>Hyphomicrobiales</taxon>
        <taxon>Nitrobacteraceae</taxon>
        <taxon>Bradyrhizobium</taxon>
    </lineage>
</organism>
<dbReference type="GO" id="GO:0032259">
    <property type="term" value="P:methylation"/>
    <property type="evidence" value="ECO:0007669"/>
    <property type="project" value="UniProtKB-KW"/>
</dbReference>
<dbReference type="Proteomes" id="UP000189796">
    <property type="component" value="Chromosome I"/>
</dbReference>
<protein>
    <submittedName>
        <fullName evidence="5">Ribosomal protein RSM22 (Predicted rRNA methylase)</fullName>
    </submittedName>
</protein>
<dbReference type="Pfam" id="PF09243">
    <property type="entry name" value="Rsm22"/>
    <property type="match status" value="1"/>
</dbReference>
<keyword evidence="5" id="KW-0808">Transferase</keyword>
<proteinExistence type="predicted"/>
<keyword evidence="4" id="KW-0411">Iron-sulfur</keyword>
<dbReference type="GO" id="GO:0015935">
    <property type="term" value="C:small ribosomal subunit"/>
    <property type="evidence" value="ECO:0007669"/>
    <property type="project" value="TreeGrafter"/>
</dbReference>
<keyword evidence="5" id="KW-0489">Methyltransferase</keyword>
<dbReference type="EMBL" id="LT670817">
    <property type="protein sequence ID" value="SHG41575.1"/>
    <property type="molecule type" value="Genomic_DNA"/>
</dbReference>